<evidence type="ECO:0000256" key="7">
    <source>
        <dbReference type="ARBA" id="ARBA00022553"/>
    </source>
</evidence>
<keyword evidence="16" id="KW-1185">Reference proteome</keyword>
<comment type="function">
    <text evidence="11">Plays an important role in control of proteasome function. Inhibits the hydrolysis of protein and peptide substrates by the 20S proteasome. Also inhibits the activation of the proteasome by the proteasome regulatory proteins PA700 and PA28.</text>
</comment>
<name>A0A3Q3WSZ8_MOLML</name>
<dbReference type="GO" id="GO:0070628">
    <property type="term" value="F:proteasome binding"/>
    <property type="evidence" value="ECO:0007669"/>
    <property type="project" value="InterPro"/>
</dbReference>
<dbReference type="Gene3D" id="3.40.1000.30">
    <property type="match status" value="1"/>
</dbReference>
<evidence type="ECO:0000256" key="5">
    <source>
        <dbReference type="ARBA" id="ARBA00022481"/>
    </source>
</evidence>
<dbReference type="PANTHER" id="PTHR13266:SF1">
    <property type="entry name" value="PROTEASOME INHIBITOR PI31 SUBUNIT"/>
    <property type="match status" value="1"/>
</dbReference>
<accession>A0A3Q3WSZ8</accession>
<dbReference type="Pfam" id="PF08577">
    <property type="entry name" value="PI31_Prot_C"/>
    <property type="match status" value="1"/>
</dbReference>
<evidence type="ECO:0000256" key="2">
    <source>
        <dbReference type="ARBA" id="ARBA00004496"/>
    </source>
</evidence>
<keyword evidence="10" id="KW-0007">Acetylation</keyword>
<comment type="similarity">
    <text evidence="3">Belongs to the proteasome inhibitor PI31 family.</text>
</comment>
<dbReference type="Pfam" id="PF11566">
    <property type="entry name" value="PI31_Prot_N"/>
    <property type="match status" value="1"/>
</dbReference>
<sequence length="283" mass="32219">MTGLEVLYTYVASSIDCPQDAIVCFVHWEMIKSGYRCIGSGDEVSNVSDKMTELLPADWSNNKELYSLRYKAKDTDKQLLLKAVVVSSTMIFNLMVSTFAKDRGNVNSTNLLFIHILVRVCWEHLIKCLPFFCRVFRDTEGLSQKVRTQLLPSEDRPTRERTDMKSQTEKEHKQKRDTLKSRKEELSNRIDKICLSFLDNFIINSFNFIYPLRSHSRGGMIVDPIRSGYPHSSFDPSSGIPDLLPPGAVPPGARFDPFGPIGLQRPEPDPDPMSQPGYDDMFI</sequence>
<dbReference type="GO" id="GO:0043161">
    <property type="term" value="P:proteasome-mediated ubiquitin-dependent protein catabolic process"/>
    <property type="evidence" value="ECO:0007669"/>
    <property type="project" value="InterPro"/>
</dbReference>
<keyword evidence="6" id="KW-0963">Cytoplasm</keyword>
<organism evidence="15 16">
    <name type="scientific">Mola mola</name>
    <name type="common">Ocean sunfish</name>
    <name type="synonym">Tetraodon mola</name>
    <dbReference type="NCBI Taxonomy" id="94237"/>
    <lineage>
        <taxon>Eukaryota</taxon>
        <taxon>Metazoa</taxon>
        <taxon>Chordata</taxon>
        <taxon>Craniata</taxon>
        <taxon>Vertebrata</taxon>
        <taxon>Euteleostomi</taxon>
        <taxon>Actinopterygii</taxon>
        <taxon>Neopterygii</taxon>
        <taxon>Teleostei</taxon>
        <taxon>Neoteleostei</taxon>
        <taxon>Acanthomorphata</taxon>
        <taxon>Eupercaria</taxon>
        <taxon>Tetraodontiformes</taxon>
        <taxon>Molidae</taxon>
        <taxon>Mola</taxon>
    </lineage>
</organism>
<evidence type="ECO:0000256" key="4">
    <source>
        <dbReference type="ARBA" id="ARBA00015575"/>
    </source>
</evidence>
<dbReference type="GO" id="GO:0004866">
    <property type="term" value="F:endopeptidase inhibitor activity"/>
    <property type="evidence" value="ECO:0007669"/>
    <property type="project" value="InterPro"/>
</dbReference>
<dbReference type="STRING" id="94237.ENSMMOP00000012304"/>
<evidence type="ECO:0000313" key="15">
    <source>
        <dbReference type="Ensembl" id="ENSMMOP00000012304.1"/>
    </source>
</evidence>
<evidence type="ECO:0000256" key="1">
    <source>
        <dbReference type="ARBA" id="ARBA00004240"/>
    </source>
</evidence>
<evidence type="ECO:0000256" key="9">
    <source>
        <dbReference type="ARBA" id="ARBA00022942"/>
    </source>
</evidence>
<protein>
    <recommendedName>
        <fullName evidence="4">Proteasome inhibitor PI31 subunit</fullName>
    </recommendedName>
</protein>
<reference evidence="15" key="2">
    <citation type="submission" date="2025-09" db="UniProtKB">
        <authorList>
            <consortium name="Ensembl"/>
        </authorList>
    </citation>
    <scope>IDENTIFICATION</scope>
</reference>
<dbReference type="GO" id="GO:0005783">
    <property type="term" value="C:endoplasmic reticulum"/>
    <property type="evidence" value="ECO:0007669"/>
    <property type="project" value="UniProtKB-SubCell"/>
</dbReference>
<keyword evidence="8" id="KW-0256">Endoplasmic reticulum</keyword>
<evidence type="ECO:0000259" key="13">
    <source>
        <dbReference type="Pfam" id="PF08577"/>
    </source>
</evidence>
<keyword evidence="5" id="KW-0488">Methylation</keyword>
<evidence type="ECO:0000256" key="11">
    <source>
        <dbReference type="ARBA" id="ARBA00024805"/>
    </source>
</evidence>
<proteinExistence type="inferred from homology"/>
<dbReference type="Proteomes" id="UP000261620">
    <property type="component" value="Unplaced"/>
</dbReference>
<keyword evidence="9" id="KW-0647">Proteasome</keyword>
<dbReference type="AlphaFoldDB" id="A0A3Q3WSZ8"/>
<evidence type="ECO:0000256" key="6">
    <source>
        <dbReference type="ARBA" id="ARBA00022490"/>
    </source>
</evidence>
<feature type="domain" description="PI31 proteasome regulator C-terminal" evidence="13">
    <location>
        <begin position="214"/>
        <end position="260"/>
    </location>
</feature>
<dbReference type="FunFam" id="3.40.1000.30:FF:000002">
    <property type="entry name" value="Proteasome inhibitor PI31 subunit"/>
    <property type="match status" value="1"/>
</dbReference>
<comment type="subcellular location">
    <subcellularLocation>
        <location evidence="2">Cytoplasm</location>
    </subcellularLocation>
    <subcellularLocation>
        <location evidence="1">Endoplasmic reticulum</location>
    </subcellularLocation>
</comment>
<evidence type="ECO:0000256" key="8">
    <source>
        <dbReference type="ARBA" id="ARBA00022824"/>
    </source>
</evidence>
<feature type="domain" description="PI31 proteasome regulator N-terminal" evidence="14">
    <location>
        <begin position="12"/>
        <end position="96"/>
    </location>
</feature>
<dbReference type="Ensembl" id="ENSMMOT00000012508.1">
    <property type="protein sequence ID" value="ENSMMOP00000012304.1"/>
    <property type="gene ID" value="ENSMMOG00000009464.1"/>
</dbReference>
<reference evidence="15" key="1">
    <citation type="submission" date="2025-08" db="UniProtKB">
        <authorList>
            <consortium name="Ensembl"/>
        </authorList>
    </citation>
    <scope>IDENTIFICATION</scope>
</reference>
<evidence type="ECO:0000256" key="12">
    <source>
        <dbReference type="SAM" id="MobiDB-lite"/>
    </source>
</evidence>
<keyword evidence="7" id="KW-0597">Phosphoprotein</keyword>
<dbReference type="InterPro" id="IPR021625">
    <property type="entry name" value="PI31_Prot_N"/>
</dbReference>
<feature type="region of interest" description="Disordered" evidence="12">
    <location>
        <begin position="147"/>
        <end position="182"/>
    </location>
</feature>
<evidence type="ECO:0000259" key="14">
    <source>
        <dbReference type="Pfam" id="PF11566"/>
    </source>
</evidence>
<dbReference type="InterPro" id="IPR013886">
    <property type="entry name" value="PI31_Prot_C"/>
</dbReference>
<evidence type="ECO:0000256" key="10">
    <source>
        <dbReference type="ARBA" id="ARBA00022990"/>
    </source>
</evidence>
<dbReference type="PANTHER" id="PTHR13266">
    <property type="entry name" value="PROTEASOME INHIBITOR"/>
    <property type="match status" value="1"/>
</dbReference>
<dbReference type="GO" id="GO:0000502">
    <property type="term" value="C:proteasome complex"/>
    <property type="evidence" value="ECO:0007669"/>
    <property type="project" value="UniProtKB-KW"/>
</dbReference>
<evidence type="ECO:0000256" key="3">
    <source>
        <dbReference type="ARBA" id="ARBA00006405"/>
    </source>
</evidence>
<feature type="region of interest" description="Disordered" evidence="12">
    <location>
        <begin position="245"/>
        <end position="283"/>
    </location>
</feature>
<dbReference type="InterPro" id="IPR045128">
    <property type="entry name" value="PI31-like"/>
</dbReference>
<evidence type="ECO:0000313" key="16">
    <source>
        <dbReference type="Proteomes" id="UP000261620"/>
    </source>
</evidence>
<feature type="compositionally biased region" description="Basic and acidic residues" evidence="12">
    <location>
        <begin position="153"/>
        <end position="182"/>
    </location>
</feature>